<dbReference type="InterPro" id="IPR036960">
    <property type="entry name" value="T-box_sf"/>
</dbReference>
<dbReference type="InterPro" id="IPR008967">
    <property type="entry name" value="p53-like_TF_DNA-bd_sf"/>
</dbReference>
<dbReference type="GO" id="GO:0005634">
    <property type="term" value="C:nucleus"/>
    <property type="evidence" value="ECO:0007669"/>
    <property type="project" value="UniProtKB-SubCell"/>
</dbReference>
<dbReference type="GO" id="GO:0001708">
    <property type="term" value="P:cell fate specification"/>
    <property type="evidence" value="ECO:0007669"/>
    <property type="project" value="TreeGrafter"/>
</dbReference>
<dbReference type="SUPFAM" id="SSF49417">
    <property type="entry name" value="p53-like transcription factors"/>
    <property type="match status" value="1"/>
</dbReference>
<feature type="compositionally biased region" description="Low complexity" evidence="7">
    <location>
        <begin position="236"/>
        <end position="251"/>
    </location>
</feature>
<feature type="region of interest" description="Disordered" evidence="7">
    <location>
        <begin position="229"/>
        <end position="251"/>
    </location>
</feature>
<dbReference type="EnsemblMetazoa" id="XM_022798845">
    <property type="protein sequence ID" value="XP_022654580"/>
    <property type="gene ID" value="LOC111247644"/>
</dbReference>
<evidence type="ECO:0000256" key="5">
    <source>
        <dbReference type="ARBA" id="ARBA00023242"/>
    </source>
</evidence>
<dbReference type="PRINTS" id="PR00937">
    <property type="entry name" value="TBOX"/>
</dbReference>
<dbReference type="GO" id="GO:0045893">
    <property type="term" value="P:positive regulation of DNA-templated transcription"/>
    <property type="evidence" value="ECO:0007669"/>
    <property type="project" value="InterPro"/>
</dbReference>
<dbReference type="RefSeq" id="XP_022654580.1">
    <property type="nucleotide sequence ID" value="XM_022798845.1"/>
</dbReference>
<keyword evidence="4" id="KW-0804">Transcription</keyword>
<keyword evidence="10" id="KW-1185">Reference proteome</keyword>
<evidence type="ECO:0000256" key="7">
    <source>
        <dbReference type="SAM" id="MobiDB-lite"/>
    </source>
</evidence>
<feature type="compositionally biased region" description="Polar residues" evidence="7">
    <location>
        <begin position="364"/>
        <end position="385"/>
    </location>
</feature>
<evidence type="ECO:0000259" key="8">
    <source>
        <dbReference type="PROSITE" id="PS50252"/>
    </source>
</evidence>
<dbReference type="AlphaFoldDB" id="A0A7M7JNQ4"/>
<evidence type="ECO:0000256" key="4">
    <source>
        <dbReference type="ARBA" id="ARBA00023163"/>
    </source>
</evidence>
<dbReference type="Pfam" id="PF00907">
    <property type="entry name" value="T-box"/>
    <property type="match status" value="1"/>
</dbReference>
<evidence type="ECO:0000256" key="6">
    <source>
        <dbReference type="PROSITE-ProRule" id="PRU00201"/>
    </source>
</evidence>
<dbReference type="GO" id="GO:0000981">
    <property type="term" value="F:DNA-binding transcription factor activity, RNA polymerase II-specific"/>
    <property type="evidence" value="ECO:0007669"/>
    <property type="project" value="TreeGrafter"/>
</dbReference>
<feature type="domain" description="T-box" evidence="8">
    <location>
        <begin position="12"/>
        <end position="209"/>
    </location>
</feature>
<dbReference type="InParanoid" id="A0A7M7JNQ4"/>
<dbReference type="GO" id="GO:0000785">
    <property type="term" value="C:chromatin"/>
    <property type="evidence" value="ECO:0007669"/>
    <property type="project" value="TreeGrafter"/>
</dbReference>
<evidence type="ECO:0000256" key="2">
    <source>
        <dbReference type="ARBA" id="ARBA00023015"/>
    </source>
</evidence>
<feature type="region of interest" description="Disordered" evidence="7">
    <location>
        <begin position="273"/>
        <end position="305"/>
    </location>
</feature>
<keyword evidence="5 6" id="KW-0539">Nucleus</keyword>
<comment type="subcellular location">
    <subcellularLocation>
        <location evidence="1 6">Nucleus</location>
    </subcellularLocation>
</comment>
<evidence type="ECO:0000256" key="1">
    <source>
        <dbReference type="ARBA" id="ARBA00004123"/>
    </source>
</evidence>
<dbReference type="PROSITE" id="PS50252">
    <property type="entry name" value="TBOX_3"/>
    <property type="match status" value="1"/>
</dbReference>
<keyword evidence="3 6" id="KW-0238">DNA-binding</keyword>
<dbReference type="OrthoDB" id="7442607at2759"/>
<organism evidence="9 10">
    <name type="scientific">Varroa destructor</name>
    <name type="common">Honeybee mite</name>
    <dbReference type="NCBI Taxonomy" id="109461"/>
    <lineage>
        <taxon>Eukaryota</taxon>
        <taxon>Metazoa</taxon>
        <taxon>Ecdysozoa</taxon>
        <taxon>Arthropoda</taxon>
        <taxon>Chelicerata</taxon>
        <taxon>Arachnida</taxon>
        <taxon>Acari</taxon>
        <taxon>Parasitiformes</taxon>
        <taxon>Mesostigmata</taxon>
        <taxon>Gamasina</taxon>
        <taxon>Dermanyssoidea</taxon>
        <taxon>Varroidae</taxon>
        <taxon>Varroa</taxon>
    </lineage>
</organism>
<reference evidence="9" key="1">
    <citation type="submission" date="2021-01" db="UniProtKB">
        <authorList>
            <consortium name="EnsemblMetazoa"/>
        </authorList>
    </citation>
    <scope>IDENTIFICATION</scope>
</reference>
<comment type="caution">
    <text evidence="6">Lacks conserved residue(s) required for the propagation of feature annotation.</text>
</comment>
<evidence type="ECO:0000313" key="10">
    <source>
        <dbReference type="Proteomes" id="UP000594260"/>
    </source>
</evidence>
<protein>
    <recommendedName>
        <fullName evidence="8">T-box domain-containing protein</fullName>
    </recommendedName>
</protein>
<dbReference type="Proteomes" id="UP000594260">
    <property type="component" value="Unplaced"/>
</dbReference>
<proteinExistence type="predicted"/>
<dbReference type="InterPro" id="IPR001699">
    <property type="entry name" value="TF_T-box"/>
</dbReference>
<feature type="region of interest" description="Disordered" evidence="7">
    <location>
        <begin position="348"/>
        <end position="397"/>
    </location>
</feature>
<dbReference type="InterPro" id="IPR018186">
    <property type="entry name" value="TF_T-box_CS"/>
</dbReference>
<evidence type="ECO:0000313" key="9">
    <source>
        <dbReference type="EnsemblMetazoa" id="XP_022654580"/>
    </source>
</evidence>
<evidence type="ECO:0000256" key="3">
    <source>
        <dbReference type="ARBA" id="ARBA00023125"/>
    </source>
</evidence>
<name>A0A7M7JNQ4_VARDE</name>
<dbReference type="KEGG" id="vde:111247644"/>
<dbReference type="InterPro" id="IPR046360">
    <property type="entry name" value="T-box_DNA-bd"/>
</dbReference>
<dbReference type="PANTHER" id="PTHR11267">
    <property type="entry name" value="T-BOX PROTEIN-RELATED"/>
    <property type="match status" value="1"/>
</dbReference>
<dbReference type="PANTHER" id="PTHR11267:SF204">
    <property type="entry name" value="SPADETAIL"/>
    <property type="match status" value="1"/>
</dbReference>
<dbReference type="Gene3D" id="2.60.40.820">
    <property type="entry name" value="Transcription factor, T-box"/>
    <property type="match status" value="1"/>
</dbReference>
<keyword evidence="2" id="KW-0805">Transcription regulation</keyword>
<accession>A0A7M7JNQ4</accession>
<dbReference type="GeneID" id="111247644"/>
<dbReference type="SMART" id="SM00425">
    <property type="entry name" value="TBOX"/>
    <property type="match status" value="1"/>
</dbReference>
<dbReference type="PROSITE" id="PS01283">
    <property type="entry name" value="TBOX_1"/>
    <property type="match status" value="1"/>
</dbReference>
<sequence length="434" mass="48040">MEEVITSPHVSLLDFELWTKFREVTNEMIVTKSGRRMFPVIRVQLSGLEPSARYSIRLELTQIGRNRYKFHGTEWVTSGKGEAASSQCGFHHQDSPNTGAFWMKGPVAFNKAKLTNKPTADPRYIVLNSLHVYEPRVVITREDVESFSDTPLSHHVVCSPSTAAVPSVHLGEWSFPLRETQFVAVTAYQNERVTQLKVRHNPFAKAFLDSRNGDGQMLGSASKSTVPVAKQSRQVQQLHLQQQQHHPQQQPEYLMQTQQQGPNLQPQHHLQMFHTSDSGPFQRGHLSHNGDLSPSGPSRTAGDMRGSISSLLPSTSSEVSSPFYSNPVPSDYWKNEAYRIFAPPSAGLVRSSEHPEEGTAGFIGSQTSMGSIPTTGETGSHTIEASHTEAAPSPPSPVPQMPIPFLPSSSFGFPYIHFVDNCEPPPPSQDLEQL</sequence>
<dbReference type="GO" id="GO:0000978">
    <property type="term" value="F:RNA polymerase II cis-regulatory region sequence-specific DNA binding"/>
    <property type="evidence" value="ECO:0007669"/>
    <property type="project" value="InterPro"/>
</dbReference>
<dbReference type="OMA" id="YFPASHE"/>